<evidence type="ECO:0000313" key="4">
    <source>
        <dbReference type="Proteomes" id="UP000242877"/>
    </source>
</evidence>
<proteinExistence type="inferred from homology"/>
<dbReference type="CDD" id="cd06558">
    <property type="entry name" value="crotonase-like"/>
    <property type="match status" value="1"/>
</dbReference>
<comment type="caution">
    <text evidence="3">The sequence shown here is derived from an EMBL/GenBank/DDBJ whole genome shotgun (WGS) entry which is preliminary data.</text>
</comment>
<dbReference type="SUPFAM" id="SSF52096">
    <property type="entry name" value="ClpP/crotonase"/>
    <property type="match status" value="1"/>
</dbReference>
<comment type="similarity">
    <text evidence="1 2">Belongs to the enoyl-CoA hydratase/isomerase family.</text>
</comment>
<dbReference type="VEuPathDB" id="FungiDB:AAP_05255"/>
<dbReference type="OrthoDB" id="2139957at2759"/>
<organism evidence="3 4">
    <name type="scientific">Ascosphaera apis ARSEF 7405</name>
    <dbReference type="NCBI Taxonomy" id="392613"/>
    <lineage>
        <taxon>Eukaryota</taxon>
        <taxon>Fungi</taxon>
        <taxon>Dikarya</taxon>
        <taxon>Ascomycota</taxon>
        <taxon>Pezizomycotina</taxon>
        <taxon>Eurotiomycetes</taxon>
        <taxon>Eurotiomycetidae</taxon>
        <taxon>Onygenales</taxon>
        <taxon>Ascosphaeraceae</taxon>
        <taxon>Ascosphaera</taxon>
    </lineage>
</organism>
<dbReference type="InterPro" id="IPR029045">
    <property type="entry name" value="ClpP/crotonase-like_dom_sf"/>
</dbReference>
<protein>
    <submittedName>
        <fullName evidence="3">Carnitinyl-CoA dehydratase</fullName>
    </submittedName>
</protein>
<dbReference type="Gene3D" id="3.90.226.10">
    <property type="entry name" value="2-enoyl-CoA Hydratase, Chain A, domain 1"/>
    <property type="match status" value="1"/>
</dbReference>
<dbReference type="Pfam" id="PF00378">
    <property type="entry name" value="ECH_1"/>
    <property type="match status" value="1"/>
</dbReference>
<accession>A0A167VTL6</accession>
<dbReference type="AlphaFoldDB" id="A0A167VTL6"/>
<dbReference type="Proteomes" id="UP000242877">
    <property type="component" value="Unassembled WGS sequence"/>
</dbReference>
<sequence length="277" mass="30636">MNSFESQPPLHSGYKLSVPRQGVLLVTLNRPKRLNSVDTEGHYRLHELFNWFEAEPTLQVAILTGSGDKSFCSGQDLIEWEKTAANKPIEEQPVHPPSGFAGVSHRKSKKVIIAAVNGYCFGGGVEIILNCDMILASPKATFSLPEATRGLYVAAGGLARLASIVGMPLATELALTGRRFTPDEAVQWQLINRVTKTHESLLPETIELAGQVADISPDAMRVTKAGLREYWEDANVYEATRKLKEKYHLKIISGENLREGLAAFKEKRKPKWVKSSL</sequence>
<reference evidence="3 4" key="1">
    <citation type="journal article" date="2016" name="Genome Biol. Evol.">
        <title>Divergent and convergent evolution of fungal pathogenicity.</title>
        <authorList>
            <person name="Shang Y."/>
            <person name="Xiao G."/>
            <person name="Zheng P."/>
            <person name="Cen K."/>
            <person name="Zhan S."/>
            <person name="Wang C."/>
        </authorList>
    </citation>
    <scope>NUCLEOTIDE SEQUENCE [LARGE SCALE GENOMIC DNA]</scope>
    <source>
        <strain evidence="3 4">ARSEF 7405</strain>
    </source>
</reference>
<dbReference type="GO" id="GO:0006635">
    <property type="term" value="P:fatty acid beta-oxidation"/>
    <property type="evidence" value="ECO:0007669"/>
    <property type="project" value="TreeGrafter"/>
</dbReference>
<dbReference type="InterPro" id="IPR018376">
    <property type="entry name" value="Enoyl-CoA_hyd/isom_CS"/>
</dbReference>
<dbReference type="GO" id="GO:0005739">
    <property type="term" value="C:mitochondrion"/>
    <property type="evidence" value="ECO:0007669"/>
    <property type="project" value="TreeGrafter"/>
</dbReference>
<dbReference type="EMBL" id="AZGZ01000029">
    <property type="protein sequence ID" value="KZZ87989.1"/>
    <property type="molecule type" value="Genomic_DNA"/>
</dbReference>
<evidence type="ECO:0000256" key="2">
    <source>
        <dbReference type="RuleBase" id="RU003707"/>
    </source>
</evidence>
<dbReference type="PROSITE" id="PS00166">
    <property type="entry name" value="ENOYL_COA_HYDRATASE"/>
    <property type="match status" value="1"/>
</dbReference>
<keyword evidence="4" id="KW-1185">Reference proteome</keyword>
<gene>
    <name evidence="3" type="ORF">AAP_05255</name>
</gene>
<dbReference type="InterPro" id="IPR001753">
    <property type="entry name" value="Enoyl-CoA_hydra/iso"/>
</dbReference>
<dbReference type="PANTHER" id="PTHR11941">
    <property type="entry name" value="ENOYL-COA HYDRATASE-RELATED"/>
    <property type="match status" value="1"/>
</dbReference>
<name>A0A167VTL6_9EURO</name>
<evidence type="ECO:0000313" key="3">
    <source>
        <dbReference type="EMBL" id="KZZ87989.1"/>
    </source>
</evidence>
<dbReference type="PANTHER" id="PTHR11941:SF68">
    <property type="entry name" value="CARNITINYL-COA DEHYDRATASE"/>
    <property type="match status" value="1"/>
</dbReference>
<dbReference type="GO" id="GO:0003824">
    <property type="term" value="F:catalytic activity"/>
    <property type="evidence" value="ECO:0007669"/>
    <property type="project" value="InterPro"/>
</dbReference>
<evidence type="ECO:0000256" key="1">
    <source>
        <dbReference type="ARBA" id="ARBA00005254"/>
    </source>
</evidence>